<reference evidence="3" key="2">
    <citation type="submission" date="2020-09" db="EMBL/GenBank/DDBJ databases">
        <authorList>
            <person name="Sun Q."/>
            <person name="Zhou Y."/>
        </authorList>
    </citation>
    <scope>NUCLEOTIDE SEQUENCE</scope>
    <source>
        <strain evidence="3">CGMCC 1.15425</strain>
    </source>
</reference>
<dbReference type="InterPro" id="IPR052943">
    <property type="entry name" value="TMTC_O-mannosyl-trnsfr"/>
</dbReference>
<dbReference type="EMBL" id="BMIY01000006">
    <property type="protein sequence ID" value="GGG60227.1"/>
    <property type="molecule type" value="Genomic_DNA"/>
</dbReference>
<evidence type="ECO:0000313" key="3">
    <source>
        <dbReference type="EMBL" id="GGG60227.1"/>
    </source>
</evidence>
<reference evidence="3" key="1">
    <citation type="journal article" date="2014" name="Int. J. Syst. Evol. Microbiol.">
        <title>Complete genome sequence of Corynebacterium casei LMG S-19264T (=DSM 44701T), isolated from a smear-ripened cheese.</title>
        <authorList>
            <consortium name="US DOE Joint Genome Institute (JGI-PGF)"/>
            <person name="Walter F."/>
            <person name="Albersmeier A."/>
            <person name="Kalinowski J."/>
            <person name="Ruckert C."/>
        </authorList>
    </citation>
    <scope>NUCLEOTIDE SEQUENCE</scope>
    <source>
        <strain evidence="3">CGMCC 1.15425</strain>
    </source>
</reference>
<protein>
    <recommendedName>
        <fullName evidence="5">Tetratricopeptide repeat protein</fullName>
    </recommendedName>
</protein>
<dbReference type="SUPFAM" id="SSF48452">
    <property type="entry name" value="TPR-like"/>
    <property type="match status" value="1"/>
</dbReference>
<dbReference type="Gene3D" id="1.25.40.10">
    <property type="entry name" value="Tetratricopeptide repeat domain"/>
    <property type="match status" value="2"/>
</dbReference>
<dbReference type="SMART" id="SM00028">
    <property type="entry name" value="TPR"/>
    <property type="match status" value="5"/>
</dbReference>
<evidence type="ECO:0008006" key="5">
    <source>
        <dbReference type="Google" id="ProtNLM"/>
    </source>
</evidence>
<dbReference type="PROSITE" id="PS50005">
    <property type="entry name" value="TPR"/>
    <property type="match status" value="1"/>
</dbReference>
<dbReference type="Proteomes" id="UP000627715">
    <property type="component" value="Unassembled WGS sequence"/>
</dbReference>
<dbReference type="InterPro" id="IPR011990">
    <property type="entry name" value="TPR-like_helical_dom_sf"/>
</dbReference>
<dbReference type="Pfam" id="PF00515">
    <property type="entry name" value="TPR_1"/>
    <property type="match status" value="1"/>
</dbReference>
<proteinExistence type="predicted"/>
<dbReference type="GO" id="GO:0042802">
    <property type="term" value="F:identical protein binding"/>
    <property type="evidence" value="ECO:0007669"/>
    <property type="project" value="InterPro"/>
</dbReference>
<dbReference type="PANTHER" id="PTHR44809">
    <property type="match status" value="1"/>
</dbReference>
<dbReference type="InterPro" id="IPR011717">
    <property type="entry name" value="TPR-4"/>
</dbReference>
<dbReference type="Pfam" id="PF07721">
    <property type="entry name" value="TPR_4"/>
    <property type="match status" value="1"/>
</dbReference>
<keyword evidence="4" id="KW-1185">Reference proteome</keyword>
<keyword evidence="2" id="KW-0732">Signal</keyword>
<dbReference type="RefSeq" id="WP_068812431.1">
    <property type="nucleotide sequence ID" value="NZ_BMIY01000006.1"/>
</dbReference>
<feature type="signal peptide" evidence="2">
    <location>
        <begin position="1"/>
        <end position="23"/>
    </location>
</feature>
<feature type="repeat" description="TPR" evidence="1">
    <location>
        <begin position="271"/>
        <end position="304"/>
    </location>
</feature>
<name>A0A917GY93_9GAMM</name>
<comment type="caution">
    <text evidence="3">The sequence shown here is derived from an EMBL/GenBank/DDBJ whole genome shotgun (WGS) entry which is preliminary data.</text>
</comment>
<dbReference type="InterPro" id="IPR019734">
    <property type="entry name" value="TPR_rpt"/>
</dbReference>
<evidence type="ECO:0000256" key="1">
    <source>
        <dbReference type="PROSITE-ProRule" id="PRU00339"/>
    </source>
</evidence>
<dbReference type="AlphaFoldDB" id="A0A917GY93"/>
<organism evidence="3 4">
    <name type="scientific">Pseudohongiella nitratireducens</name>
    <dbReference type="NCBI Taxonomy" id="1768907"/>
    <lineage>
        <taxon>Bacteria</taxon>
        <taxon>Pseudomonadati</taxon>
        <taxon>Pseudomonadota</taxon>
        <taxon>Gammaproteobacteria</taxon>
        <taxon>Pseudomonadales</taxon>
        <taxon>Pseudohongiellaceae</taxon>
        <taxon>Pseudohongiella</taxon>
    </lineage>
</organism>
<gene>
    <name evidence="3" type="ORF">GCM10011403_16950</name>
</gene>
<accession>A0A917GY93</accession>
<dbReference type="OrthoDB" id="5801251at2"/>
<evidence type="ECO:0000313" key="4">
    <source>
        <dbReference type="Proteomes" id="UP000627715"/>
    </source>
</evidence>
<keyword evidence="1" id="KW-0802">TPR repeat</keyword>
<feature type="chain" id="PRO_5037112177" description="Tetratricopeptide repeat protein" evidence="2">
    <location>
        <begin position="24"/>
        <end position="424"/>
    </location>
</feature>
<sequence>MGLLTIITRTLPLSALVISACTAVDPAPTITQTQLDLLLRDELFPLDDKRIEYAPEDFLQLPAEYRAELDRLVLPIEDEFERYRRLRRWMYRQFEEFEFDVSETYSISDLSANRKINCLSFSTMFVAAARYAQVDAKFQLVSAPPYWDSANSTWINNQHINVTGIIEIDPSTVGYGAPQSSISFFDSSLGTVNQLGGVTAGTAEKPSATRRYTMDISPAVISSQSRHDRLDDYQVLSLYYSNKAIQALLDDDLNLTYAYTREALRTDADSVVAWTNLGVVYSRKGQLKLAEEAYNNALLLDGDAHSAQSNLASIYHRQGRTEEAATLEASVAELKAQNPYYHQLLADTDMDAGDIEQAIGHLEDAVALKHNEFLFYHKLAIAHQRLGNAEQVMENLVKARRHSRGEDRSRFSGKLQALRDLAAN</sequence>
<dbReference type="PANTHER" id="PTHR44809:SF1">
    <property type="entry name" value="PROTEIN O-MANNOSYL-TRANSFERASE TMTC1"/>
    <property type="match status" value="1"/>
</dbReference>
<evidence type="ECO:0000256" key="2">
    <source>
        <dbReference type="SAM" id="SignalP"/>
    </source>
</evidence>